<gene>
    <name evidence="2" type="ORF">K8V82_09530</name>
</gene>
<reference evidence="2" key="1">
    <citation type="journal article" date="2021" name="PeerJ">
        <title>Extensive microbial diversity within the chicken gut microbiome revealed by metagenomics and culture.</title>
        <authorList>
            <person name="Gilroy R."/>
            <person name="Ravi A."/>
            <person name="Getino M."/>
            <person name="Pursley I."/>
            <person name="Horton D.L."/>
            <person name="Alikhan N.F."/>
            <person name="Baker D."/>
            <person name="Gharbi K."/>
            <person name="Hall N."/>
            <person name="Watson M."/>
            <person name="Adriaenssens E.M."/>
            <person name="Foster-Nyarko E."/>
            <person name="Jarju S."/>
            <person name="Secka A."/>
            <person name="Antonio M."/>
            <person name="Oren A."/>
            <person name="Chaudhuri R.R."/>
            <person name="La Ragione R."/>
            <person name="Hildebrand F."/>
            <person name="Pallen M.J."/>
        </authorList>
    </citation>
    <scope>NUCLEOTIDE SEQUENCE</scope>
    <source>
        <strain evidence="2">ChiSjej5B23-16112</strain>
    </source>
</reference>
<evidence type="ECO:0000313" key="2">
    <source>
        <dbReference type="EMBL" id="HJF95012.1"/>
    </source>
</evidence>
<feature type="transmembrane region" description="Helical" evidence="1">
    <location>
        <begin position="76"/>
        <end position="93"/>
    </location>
</feature>
<name>A0A921I378_9FIRM</name>
<keyword evidence="1" id="KW-0472">Membrane</keyword>
<dbReference type="EMBL" id="DYVY01000156">
    <property type="protein sequence ID" value="HJF95012.1"/>
    <property type="molecule type" value="Genomic_DNA"/>
</dbReference>
<feature type="transmembrane region" description="Helical" evidence="1">
    <location>
        <begin position="105"/>
        <end position="127"/>
    </location>
</feature>
<comment type="caution">
    <text evidence="2">The sequence shown here is derived from an EMBL/GenBank/DDBJ whole genome shotgun (WGS) entry which is preliminary data.</text>
</comment>
<accession>A0A921I378</accession>
<organism evidence="2 3">
    <name type="scientific">Lachnoclostridium phocaeense</name>
    <dbReference type="NCBI Taxonomy" id="1871021"/>
    <lineage>
        <taxon>Bacteria</taxon>
        <taxon>Bacillati</taxon>
        <taxon>Bacillota</taxon>
        <taxon>Clostridia</taxon>
        <taxon>Lachnospirales</taxon>
        <taxon>Lachnospiraceae</taxon>
    </lineage>
</organism>
<dbReference type="AlphaFoldDB" id="A0A921I378"/>
<reference evidence="2" key="2">
    <citation type="submission" date="2021-09" db="EMBL/GenBank/DDBJ databases">
        <authorList>
            <person name="Gilroy R."/>
        </authorList>
    </citation>
    <scope>NUCLEOTIDE SEQUENCE</scope>
    <source>
        <strain evidence="2">ChiSjej5B23-16112</strain>
    </source>
</reference>
<dbReference type="Proteomes" id="UP000769156">
    <property type="component" value="Unassembled WGS sequence"/>
</dbReference>
<feature type="transmembrane region" description="Helical" evidence="1">
    <location>
        <begin position="20"/>
        <end position="39"/>
    </location>
</feature>
<evidence type="ECO:0000256" key="1">
    <source>
        <dbReference type="SAM" id="Phobius"/>
    </source>
</evidence>
<keyword evidence="1" id="KW-1133">Transmembrane helix</keyword>
<dbReference type="InterPro" id="IPR021215">
    <property type="entry name" value="DUF2752"/>
</dbReference>
<protein>
    <submittedName>
        <fullName evidence="2">DUF2752 domain-containing protein</fullName>
    </submittedName>
</protein>
<sequence length="150" mass="17413">MKHIRSSAKLLWTDIKNIKWAVICIIACFIFLYILFGSICPIAGLTGFPCPACGLTRAGFLALTLDFRGAWEMQPFIFPIILWLAAAFVQRYVCLRARLFGWMKWAGILLICGMIVFYVISMCRYFPDRAPYIYHSDNLIQKIVIYRQLW</sequence>
<keyword evidence="1" id="KW-0812">Transmembrane</keyword>
<proteinExistence type="predicted"/>
<dbReference type="Pfam" id="PF10825">
    <property type="entry name" value="DUF2752"/>
    <property type="match status" value="1"/>
</dbReference>
<evidence type="ECO:0000313" key="3">
    <source>
        <dbReference type="Proteomes" id="UP000769156"/>
    </source>
</evidence>